<comment type="caution">
    <text evidence="2">The sequence shown here is derived from an EMBL/GenBank/DDBJ whole genome shotgun (WGS) entry which is preliminary data.</text>
</comment>
<dbReference type="GO" id="GO:0003824">
    <property type="term" value="F:catalytic activity"/>
    <property type="evidence" value="ECO:0007669"/>
    <property type="project" value="InterPro"/>
</dbReference>
<dbReference type="GO" id="GO:0071897">
    <property type="term" value="P:DNA biosynthetic process"/>
    <property type="evidence" value="ECO:0007669"/>
    <property type="project" value="UniProtKB-ARBA"/>
</dbReference>
<dbReference type="AlphaFoldDB" id="A0A9J6BX41"/>
<dbReference type="Pfam" id="PF00078">
    <property type="entry name" value="RVT_1"/>
    <property type="match status" value="1"/>
</dbReference>
<dbReference type="PANTHER" id="PTHR19446">
    <property type="entry name" value="REVERSE TRANSCRIPTASES"/>
    <property type="match status" value="1"/>
</dbReference>
<dbReference type="InterPro" id="IPR005135">
    <property type="entry name" value="Endo/exonuclease/phosphatase"/>
</dbReference>
<dbReference type="OrthoDB" id="7791090at2759"/>
<dbReference type="SUPFAM" id="SSF56672">
    <property type="entry name" value="DNA/RNA polymerases"/>
    <property type="match status" value="1"/>
</dbReference>
<keyword evidence="3" id="KW-1185">Reference proteome</keyword>
<dbReference type="Pfam" id="PF14529">
    <property type="entry name" value="Exo_endo_phos_2"/>
    <property type="match status" value="1"/>
</dbReference>
<dbReference type="Gene3D" id="3.60.10.10">
    <property type="entry name" value="Endonuclease/exonuclease/phosphatase"/>
    <property type="match status" value="1"/>
</dbReference>
<gene>
    <name evidence="2" type="ORF">PVAND_004483</name>
</gene>
<proteinExistence type="predicted"/>
<dbReference type="InterPro" id="IPR036691">
    <property type="entry name" value="Endo/exonu/phosph_ase_sf"/>
</dbReference>
<name>A0A9J6BX41_POLVA</name>
<dbReference type="SUPFAM" id="SSF56219">
    <property type="entry name" value="DNase I-like"/>
    <property type="match status" value="1"/>
</dbReference>
<protein>
    <recommendedName>
        <fullName evidence="1">Reverse transcriptase domain-containing protein</fullName>
    </recommendedName>
</protein>
<accession>A0A9J6BX41</accession>
<evidence type="ECO:0000259" key="1">
    <source>
        <dbReference type="PROSITE" id="PS50878"/>
    </source>
</evidence>
<evidence type="ECO:0000313" key="3">
    <source>
        <dbReference type="Proteomes" id="UP001107558"/>
    </source>
</evidence>
<dbReference type="InterPro" id="IPR043502">
    <property type="entry name" value="DNA/RNA_pol_sf"/>
</dbReference>
<organism evidence="2 3">
    <name type="scientific">Polypedilum vanderplanki</name>
    <name type="common">Sleeping chironomid midge</name>
    <dbReference type="NCBI Taxonomy" id="319348"/>
    <lineage>
        <taxon>Eukaryota</taxon>
        <taxon>Metazoa</taxon>
        <taxon>Ecdysozoa</taxon>
        <taxon>Arthropoda</taxon>
        <taxon>Hexapoda</taxon>
        <taxon>Insecta</taxon>
        <taxon>Pterygota</taxon>
        <taxon>Neoptera</taxon>
        <taxon>Endopterygota</taxon>
        <taxon>Diptera</taxon>
        <taxon>Nematocera</taxon>
        <taxon>Chironomoidea</taxon>
        <taxon>Chironomidae</taxon>
        <taxon>Chironominae</taxon>
        <taxon>Polypedilum</taxon>
        <taxon>Polypedilum</taxon>
    </lineage>
</organism>
<feature type="domain" description="Reverse transcriptase" evidence="1">
    <location>
        <begin position="359"/>
        <end position="498"/>
    </location>
</feature>
<sequence>MQFKDDSFFCGDYNSKHRFWNCFVANRAGTLLYNELSSNNLNLFYPDEHTYFPLDPTRKPSTIDLVLSNNHYNISPTIVSELISDHAAITFEIITQSQTHEQIHRKQLDFSRANWSAYRKILNIDFPIILQTNINTINDIDARVDSFTSSILEARNTTIPCLVKNPYKLNLPDELINLIKLKNSLKCNWRRNRDPTLKTVINHYERQIKYSISMIRNENWAKKLSNISPSNQSIWKTARLLKCGNKNIPPIETENGFAISNVDKANKLAETFSQNHENPLHRVRSMTDYTVKHSVNTFINQNITLDTSDSLPLPTLDEVKEAVKSLPNNKAPGNDDIKNCLLKQLPPMGFEILLTIFIACFKLGYFPKKWKHARITPICKPQKDPKKSTSYRPISLLSSISKVLEKLILAKINKHCNDNNIIPPTQHGFRTGYSTLHQLKRVIGHASFGLQNKMSTGLITLDVEKAFDRVWYQALIYKMINLKFHPTIIKIINSFLNA</sequence>
<dbReference type="InterPro" id="IPR000477">
    <property type="entry name" value="RT_dom"/>
</dbReference>
<dbReference type="EMBL" id="JADBJN010000002">
    <property type="protein sequence ID" value="KAG5674521.1"/>
    <property type="molecule type" value="Genomic_DNA"/>
</dbReference>
<dbReference type="PROSITE" id="PS50878">
    <property type="entry name" value="RT_POL"/>
    <property type="match status" value="1"/>
</dbReference>
<dbReference type="CDD" id="cd01650">
    <property type="entry name" value="RT_nLTR_like"/>
    <property type="match status" value="1"/>
</dbReference>
<reference evidence="2" key="1">
    <citation type="submission" date="2021-03" db="EMBL/GenBank/DDBJ databases">
        <title>Chromosome level genome of the anhydrobiotic midge Polypedilum vanderplanki.</title>
        <authorList>
            <person name="Yoshida Y."/>
            <person name="Kikawada T."/>
            <person name="Gusev O."/>
        </authorList>
    </citation>
    <scope>NUCLEOTIDE SEQUENCE</scope>
    <source>
        <strain evidence="2">NIAS01</strain>
        <tissue evidence="2">Whole body or cell culture</tissue>
    </source>
</reference>
<dbReference type="Proteomes" id="UP001107558">
    <property type="component" value="Chromosome 2"/>
</dbReference>
<evidence type="ECO:0000313" key="2">
    <source>
        <dbReference type="EMBL" id="KAG5674521.1"/>
    </source>
</evidence>